<feature type="domain" description="Peptidase S1" evidence="8">
    <location>
        <begin position="24"/>
        <end position="255"/>
    </location>
</feature>
<evidence type="ECO:0000313" key="10">
    <source>
        <dbReference type="RefSeq" id="XP_022821666.1"/>
    </source>
</evidence>
<dbReference type="InterPro" id="IPR050430">
    <property type="entry name" value="Peptidase_S1"/>
</dbReference>
<dbReference type="GO" id="GO:0006508">
    <property type="term" value="P:proteolysis"/>
    <property type="evidence" value="ECO:0007669"/>
    <property type="project" value="UniProtKB-KW"/>
</dbReference>
<dbReference type="SUPFAM" id="SSF50494">
    <property type="entry name" value="Trypsin-like serine proteases"/>
    <property type="match status" value="1"/>
</dbReference>
<dbReference type="PANTHER" id="PTHR24276:SF91">
    <property type="entry name" value="AT26814P-RELATED"/>
    <property type="match status" value="1"/>
</dbReference>
<dbReference type="InterPro" id="IPR001254">
    <property type="entry name" value="Trypsin_dom"/>
</dbReference>
<keyword evidence="1 6" id="KW-0645">Protease</keyword>
<dbReference type="InterPro" id="IPR001314">
    <property type="entry name" value="Peptidase_S1A"/>
</dbReference>
<dbReference type="KEGG" id="sliu:111353072"/>
<dbReference type="PROSITE" id="PS00134">
    <property type="entry name" value="TRYPSIN_HIS"/>
    <property type="match status" value="1"/>
</dbReference>
<dbReference type="GeneID" id="111353072"/>
<comment type="similarity">
    <text evidence="5">Belongs to the peptidase S1 family. CLIP subfamily.</text>
</comment>
<evidence type="ECO:0000256" key="7">
    <source>
        <dbReference type="SAM" id="SignalP"/>
    </source>
</evidence>
<keyword evidence="3 6" id="KW-0720">Serine protease</keyword>
<dbReference type="InterPro" id="IPR009003">
    <property type="entry name" value="Peptidase_S1_PA"/>
</dbReference>
<dbReference type="InterPro" id="IPR033116">
    <property type="entry name" value="TRYPSIN_SER"/>
</dbReference>
<feature type="signal peptide" evidence="7">
    <location>
        <begin position="1"/>
        <end position="16"/>
    </location>
</feature>
<dbReference type="PRINTS" id="PR00722">
    <property type="entry name" value="CHYMOTRYPSIN"/>
</dbReference>
<dbReference type="GO" id="GO:0004252">
    <property type="term" value="F:serine-type endopeptidase activity"/>
    <property type="evidence" value="ECO:0007669"/>
    <property type="project" value="InterPro"/>
</dbReference>
<sequence length="255" mass="27874">MRAFALITLCLATVAAIPTSSQRIVGGTVTTIDQYPSMVAGLIMYYWGEYGQWCGGSILNNRSVLSAAHCFYEGSVSVYRFRLGSSWAHSGGIVHNINGIILHPLYYPATADHDICILRSASNINYNELSRPAPIAGTTYIVPDNDYLWAAGWGAQYYGDTSEADQLRHVKVMKIGLETCQKQYAVENMVITDKMLCSGWPTGGRDQCQGDSGSPIFHHGVVVGVCSFGYECGRADFPGVNMRVASYTNWILDNA</sequence>
<evidence type="ECO:0000313" key="9">
    <source>
        <dbReference type="Proteomes" id="UP000301870"/>
    </source>
</evidence>
<dbReference type="InterPro" id="IPR018114">
    <property type="entry name" value="TRYPSIN_HIS"/>
</dbReference>
<dbReference type="Gene3D" id="2.40.10.10">
    <property type="entry name" value="Trypsin-like serine proteases"/>
    <property type="match status" value="1"/>
</dbReference>
<name>A0A9J7INJ1_SPOLT</name>
<proteinExistence type="inferred from homology"/>
<dbReference type="RefSeq" id="XP_022821666.1">
    <property type="nucleotide sequence ID" value="XM_022965898.1"/>
</dbReference>
<protein>
    <submittedName>
        <fullName evidence="10">Trypsin, alkaline C-like</fullName>
    </submittedName>
</protein>
<evidence type="ECO:0000256" key="3">
    <source>
        <dbReference type="ARBA" id="ARBA00022825"/>
    </source>
</evidence>
<dbReference type="FunFam" id="2.40.10.10:FF:000002">
    <property type="entry name" value="Transmembrane protease serine"/>
    <property type="match status" value="1"/>
</dbReference>
<evidence type="ECO:0000256" key="6">
    <source>
        <dbReference type="RuleBase" id="RU363034"/>
    </source>
</evidence>
<dbReference type="Pfam" id="PF00089">
    <property type="entry name" value="Trypsin"/>
    <property type="match status" value="1"/>
</dbReference>
<gene>
    <name evidence="10" type="primary">LOC111353072</name>
</gene>
<accession>A0A9J7INJ1</accession>
<keyword evidence="4" id="KW-1015">Disulfide bond</keyword>
<organism evidence="9 10">
    <name type="scientific">Spodoptera litura</name>
    <name type="common">Asian cotton leafworm</name>
    <dbReference type="NCBI Taxonomy" id="69820"/>
    <lineage>
        <taxon>Eukaryota</taxon>
        <taxon>Metazoa</taxon>
        <taxon>Ecdysozoa</taxon>
        <taxon>Arthropoda</taxon>
        <taxon>Hexapoda</taxon>
        <taxon>Insecta</taxon>
        <taxon>Pterygota</taxon>
        <taxon>Neoptera</taxon>
        <taxon>Endopterygota</taxon>
        <taxon>Lepidoptera</taxon>
        <taxon>Glossata</taxon>
        <taxon>Ditrysia</taxon>
        <taxon>Noctuoidea</taxon>
        <taxon>Noctuidae</taxon>
        <taxon>Amphipyrinae</taxon>
        <taxon>Spodoptera</taxon>
    </lineage>
</organism>
<dbReference type="SMART" id="SM00020">
    <property type="entry name" value="Tryp_SPc"/>
    <property type="match status" value="1"/>
</dbReference>
<evidence type="ECO:0000256" key="4">
    <source>
        <dbReference type="ARBA" id="ARBA00023157"/>
    </source>
</evidence>
<dbReference type="InterPro" id="IPR043504">
    <property type="entry name" value="Peptidase_S1_PA_chymotrypsin"/>
</dbReference>
<dbReference type="AlphaFoldDB" id="A0A9J7INJ1"/>
<keyword evidence="7" id="KW-0732">Signal</keyword>
<dbReference type="PROSITE" id="PS00135">
    <property type="entry name" value="TRYPSIN_SER"/>
    <property type="match status" value="1"/>
</dbReference>
<keyword evidence="9" id="KW-1185">Reference proteome</keyword>
<dbReference type="OrthoDB" id="10051896at2759"/>
<reference evidence="10" key="1">
    <citation type="submission" date="2025-08" db="UniProtKB">
        <authorList>
            <consortium name="RefSeq"/>
        </authorList>
    </citation>
    <scope>IDENTIFICATION</scope>
    <source>
        <strain evidence="10">Ishihara</strain>
        <tissue evidence="10">Whole body</tissue>
    </source>
</reference>
<dbReference type="PROSITE" id="PS50240">
    <property type="entry name" value="TRYPSIN_DOM"/>
    <property type="match status" value="1"/>
</dbReference>
<evidence type="ECO:0000256" key="2">
    <source>
        <dbReference type="ARBA" id="ARBA00022801"/>
    </source>
</evidence>
<keyword evidence="2 6" id="KW-0378">Hydrolase</keyword>
<feature type="chain" id="PRO_5039929045" evidence="7">
    <location>
        <begin position="17"/>
        <end position="255"/>
    </location>
</feature>
<evidence type="ECO:0000259" key="8">
    <source>
        <dbReference type="PROSITE" id="PS50240"/>
    </source>
</evidence>
<dbReference type="PANTHER" id="PTHR24276">
    <property type="entry name" value="POLYSERASE-RELATED"/>
    <property type="match status" value="1"/>
</dbReference>
<evidence type="ECO:0000256" key="5">
    <source>
        <dbReference type="ARBA" id="ARBA00024195"/>
    </source>
</evidence>
<dbReference type="Proteomes" id="UP000301870">
    <property type="component" value="Chromosome 16"/>
</dbReference>
<evidence type="ECO:0000256" key="1">
    <source>
        <dbReference type="ARBA" id="ARBA00022670"/>
    </source>
</evidence>
<dbReference type="CDD" id="cd00190">
    <property type="entry name" value="Tryp_SPc"/>
    <property type="match status" value="1"/>
</dbReference>